<dbReference type="STRING" id="340021.TM5383_01422"/>
<keyword evidence="1" id="KW-0812">Transmembrane</keyword>
<reference evidence="2 3" key="1">
    <citation type="submission" date="2015-09" db="EMBL/GenBank/DDBJ databases">
        <authorList>
            <consortium name="Swine Surveillance"/>
        </authorList>
    </citation>
    <scope>NUCLEOTIDE SEQUENCE [LARGE SCALE GENOMIC DNA]</scope>
    <source>
        <strain evidence="2 3">CECT 8383</strain>
    </source>
</reference>
<feature type="transmembrane region" description="Helical" evidence="1">
    <location>
        <begin position="181"/>
        <end position="207"/>
    </location>
</feature>
<sequence length="488" mass="55286">MLKPISDLFRSDEFLPSSAVFPDIDKDRLVKDLDLKKEAASRGAANQPETSAETLDHMELKAVSRVEDLRRRGLENYETNRRVYAERLNKAVSARMLVETEANDSKAKFAEEVTKWKSMMVTPRERVQETYRWRNRFREINKLERPAKEAGSLIALFGLAFLMVILESAGNAYLFAQKNTLGLLGGLMAAFLVSLGNVALSTIFGMASRYINCRGFVNFFKKLVGLGFFLTWLGFALVYNLGVAHFRDAVERNGEWREAGTTAIQTIQSSPFGLYTMESYVLFLLGLFISIISFLKGYNHSDPYPGYSKVAADVVDAREEYVNYLEDSIETLAEHRDDAVNGLRAANDEVHRNINDSVDALYGQKALQSNLNPFLEQCNIAANYILAVYRDSNKAARTDNPPAYFNTSYTFEPFKVPDEEIERRQEAEEQAKEVSELVNTSIQEIFEVFHEAVKAHYEIDELEGTHIDRAARFGTNGKPETINKKETD</sequence>
<dbReference type="EMBL" id="CYSF01000006">
    <property type="protein sequence ID" value="CUH84216.1"/>
    <property type="molecule type" value="Genomic_DNA"/>
</dbReference>
<evidence type="ECO:0000313" key="2">
    <source>
        <dbReference type="EMBL" id="CUH84216.1"/>
    </source>
</evidence>
<name>A0A0P1GPS9_9RHOB</name>
<organism evidence="2 3">
    <name type="scientific">Thalassovita mediterranea</name>
    <dbReference type="NCBI Taxonomy" id="340021"/>
    <lineage>
        <taxon>Bacteria</taxon>
        <taxon>Pseudomonadati</taxon>
        <taxon>Pseudomonadota</taxon>
        <taxon>Alphaproteobacteria</taxon>
        <taxon>Rhodobacterales</taxon>
        <taxon>Roseobacteraceae</taxon>
        <taxon>Thalassovita</taxon>
    </lineage>
</organism>
<feature type="transmembrane region" description="Helical" evidence="1">
    <location>
        <begin position="280"/>
        <end position="299"/>
    </location>
</feature>
<feature type="transmembrane region" description="Helical" evidence="1">
    <location>
        <begin position="219"/>
        <end position="239"/>
    </location>
</feature>
<dbReference type="Proteomes" id="UP000051681">
    <property type="component" value="Unassembled WGS sequence"/>
</dbReference>
<protein>
    <recommendedName>
        <fullName evidence="4">Transmembrane protein</fullName>
    </recommendedName>
</protein>
<gene>
    <name evidence="2" type="ORF">TM5383_01422</name>
</gene>
<accession>A0A0P1GPS9</accession>
<keyword evidence="1" id="KW-1133">Transmembrane helix</keyword>
<keyword evidence="1" id="KW-0472">Membrane</keyword>
<feature type="transmembrane region" description="Helical" evidence="1">
    <location>
        <begin position="153"/>
        <end position="175"/>
    </location>
</feature>
<evidence type="ECO:0000313" key="3">
    <source>
        <dbReference type="Proteomes" id="UP000051681"/>
    </source>
</evidence>
<dbReference type="AlphaFoldDB" id="A0A0P1GPS9"/>
<evidence type="ECO:0000256" key="1">
    <source>
        <dbReference type="SAM" id="Phobius"/>
    </source>
</evidence>
<keyword evidence="3" id="KW-1185">Reference proteome</keyword>
<proteinExistence type="predicted"/>
<evidence type="ECO:0008006" key="4">
    <source>
        <dbReference type="Google" id="ProtNLM"/>
    </source>
</evidence>